<evidence type="ECO:0000256" key="3">
    <source>
        <dbReference type="ARBA" id="ARBA00022833"/>
    </source>
</evidence>
<evidence type="ECO:0000313" key="6">
    <source>
        <dbReference type="EMBL" id="CAF4706510.1"/>
    </source>
</evidence>
<dbReference type="PANTHER" id="PTHR25462">
    <property type="entry name" value="BONUS, ISOFORM C-RELATED"/>
    <property type="match status" value="1"/>
</dbReference>
<evidence type="ECO:0000259" key="5">
    <source>
        <dbReference type="PROSITE" id="PS50089"/>
    </source>
</evidence>
<keyword evidence="1" id="KW-0479">Metal-binding</keyword>
<keyword evidence="3" id="KW-0862">Zinc</keyword>
<comment type="caution">
    <text evidence="6">The sequence shown here is derived from an EMBL/GenBank/DDBJ whole genome shotgun (WGS) entry which is preliminary data.</text>
</comment>
<dbReference type="SUPFAM" id="SSF57850">
    <property type="entry name" value="RING/U-box"/>
    <property type="match status" value="1"/>
</dbReference>
<keyword evidence="2 4" id="KW-0863">Zinc-finger</keyword>
<protein>
    <recommendedName>
        <fullName evidence="5">RING-type domain-containing protein</fullName>
    </recommendedName>
</protein>
<organism evidence="6 7">
    <name type="scientific">Rotaria socialis</name>
    <dbReference type="NCBI Taxonomy" id="392032"/>
    <lineage>
        <taxon>Eukaryota</taxon>
        <taxon>Metazoa</taxon>
        <taxon>Spiralia</taxon>
        <taxon>Gnathifera</taxon>
        <taxon>Rotifera</taxon>
        <taxon>Eurotatoria</taxon>
        <taxon>Bdelloidea</taxon>
        <taxon>Philodinida</taxon>
        <taxon>Philodinidae</taxon>
        <taxon>Rotaria</taxon>
    </lineage>
</organism>
<dbReference type="PROSITE" id="PS50089">
    <property type="entry name" value="ZF_RING_2"/>
    <property type="match status" value="1"/>
</dbReference>
<reference evidence="6" key="1">
    <citation type="submission" date="2021-02" db="EMBL/GenBank/DDBJ databases">
        <authorList>
            <person name="Nowell W R."/>
        </authorList>
    </citation>
    <scope>NUCLEOTIDE SEQUENCE</scope>
</reference>
<proteinExistence type="predicted"/>
<dbReference type="InterPro" id="IPR047153">
    <property type="entry name" value="TRIM45/56/19-like"/>
</dbReference>
<evidence type="ECO:0000313" key="7">
    <source>
        <dbReference type="Proteomes" id="UP000663848"/>
    </source>
</evidence>
<dbReference type="AlphaFoldDB" id="A0A821ISE9"/>
<dbReference type="GO" id="GO:0061630">
    <property type="term" value="F:ubiquitin protein ligase activity"/>
    <property type="evidence" value="ECO:0007669"/>
    <property type="project" value="TreeGrafter"/>
</dbReference>
<dbReference type="GO" id="GO:0005654">
    <property type="term" value="C:nucleoplasm"/>
    <property type="evidence" value="ECO:0007669"/>
    <property type="project" value="TreeGrafter"/>
</dbReference>
<sequence length="128" mass="14644">MANTKQRIDRWSSSEKITLNVTQPTYSRTPIVESMSNNDDSEKNQSLINTTIDDIEHLHLPEITQTKNLSTRSTPSDIMTQQALRLAEKINDQYLTCKICLEPFKDPKCLTCLHTFCEQCIESHVSAQ</sequence>
<gene>
    <name evidence="6" type="ORF">QYT958_LOCUS18098</name>
</gene>
<dbReference type="PANTHER" id="PTHR25462:SF305">
    <property type="entry name" value="RING-TYPE DOMAIN-CONTAINING PROTEIN"/>
    <property type="match status" value="1"/>
</dbReference>
<dbReference type="InterPro" id="IPR017907">
    <property type="entry name" value="Znf_RING_CS"/>
</dbReference>
<evidence type="ECO:0000256" key="1">
    <source>
        <dbReference type="ARBA" id="ARBA00022723"/>
    </source>
</evidence>
<evidence type="ECO:0000256" key="2">
    <source>
        <dbReference type="ARBA" id="ARBA00022771"/>
    </source>
</evidence>
<dbReference type="InterPro" id="IPR027370">
    <property type="entry name" value="Znf-RING_euk"/>
</dbReference>
<dbReference type="GO" id="GO:0008270">
    <property type="term" value="F:zinc ion binding"/>
    <property type="evidence" value="ECO:0007669"/>
    <property type="project" value="UniProtKB-KW"/>
</dbReference>
<feature type="domain" description="RING-type" evidence="5">
    <location>
        <begin position="97"/>
        <end position="123"/>
    </location>
</feature>
<dbReference type="PROSITE" id="PS00518">
    <property type="entry name" value="ZF_RING_1"/>
    <property type="match status" value="1"/>
</dbReference>
<accession>A0A821ISE9</accession>
<dbReference type="InterPro" id="IPR001841">
    <property type="entry name" value="Znf_RING"/>
</dbReference>
<dbReference type="Proteomes" id="UP000663848">
    <property type="component" value="Unassembled WGS sequence"/>
</dbReference>
<dbReference type="Pfam" id="PF13445">
    <property type="entry name" value="zf-RING_UBOX"/>
    <property type="match status" value="1"/>
</dbReference>
<feature type="non-terminal residue" evidence="6">
    <location>
        <position position="1"/>
    </location>
</feature>
<name>A0A821ISE9_9BILA</name>
<dbReference type="EMBL" id="CAJOBR010002824">
    <property type="protein sequence ID" value="CAF4706510.1"/>
    <property type="molecule type" value="Genomic_DNA"/>
</dbReference>
<dbReference type="InterPro" id="IPR013083">
    <property type="entry name" value="Znf_RING/FYVE/PHD"/>
</dbReference>
<evidence type="ECO:0000256" key="4">
    <source>
        <dbReference type="PROSITE-ProRule" id="PRU00175"/>
    </source>
</evidence>
<dbReference type="Gene3D" id="3.30.40.10">
    <property type="entry name" value="Zinc/RING finger domain, C3HC4 (zinc finger)"/>
    <property type="match status" value="1"/>
</dbReference>